<sequence length="376" mass="43468">MKRDKDYSVEDCEKMPLETKRKKWDAVMMMRAVKAVRNREMGYKKAAKYFEVPKGTLERYVKNSEKTVESLVNVRMGRKPTLPQHLEDLLVKYCVEMDSRFYGLRRRDIKKMAFQLAIKNGLNHPFSYRQQCAADKWLKGFLRRHTQLSLKKPQGTSFARVKGFSPQNVKRFFEIYEPELLKINSQPHSSSENVARINQTTNKLLVTPEEINPLPTLAKNDPSKPTRARKADIITSTPYKNKLGESTNKKAPASLKKTLFPTRNKGVGKGAPTGKRKMDENTPLVKIRRKNKPNYSDDDLSSIEDDERLSLHDSSDDSIGDNDAECLFCGSLFSEDKRGEQWRQCRRCLRWAHEDCGADEVFVCKQCEKFESKNKK</sequence>
<dbReference type="EMBL" id="CM043016">
    <property type="protein sequence ID" value="KAI4468483.1"/>
    <property type="molecule type" value="Genomic_DNA"/>
</dbReference>
<comment type="caution">
    <text evidence="1">The sequence shown here is derived from an EMBL/GenBank/DDBJ whole genome shotgun (WGS) entry which is preliminary data.</text>
</comment>
<evidence type="ECO:0000313" key="2">
    <source>
        <dbReference type="Proteomes" id="UP001056778"/>
    </source>
</evidence>
<organism evidence="1 2">
    <name type="scientific">Holotrichia oblita</name>
    <name type="common">Chafer beetle</name>
    <dbReference type="NCBI Taxonomy" id="644536"/>
    <lineage>
        <taxon>Eukaryota</taxon>
        <taxon>Metazoa</taxon>
        <taxon>Ecdysozoa</taxon>
        <taxon>Arthropoda</taxon>
        <taxon>Hexapoda</taxon>
        <taxon>Insecta</taxon>
        <taxon>Pterygota</taxon>
        <taxon>Neoptera</taxon>
        <taxon>Endopterygota</taxon>
        <taxon>Coleoptera</taxon>
        <taxon>Polyphaga</taxon>
        <taxon>Scarabaeiformia</taxon>
        <taxon>Scarabaeidae</taxon>
        <taxon>Melolonthinae</taxon>
        <taxon>Holotrichia</taxon>
    </lineage>
</organism>
<keyword evidence="2" id="KW-1185">Reference proteome</keyword>
<protein>
    <submittedName>
        <fullName evidence="1">Tc5 transposase dna-binding domain</fullName>
    </submittedName>
</protein>
<proteinExistence type="predicted"/>
<keyword evidence="1" id="KW-0238">DNA-binding</keyword>
<name>A0ACB9TNZ1_HOLOL</name>
<dbReference type="Proteomes" id="UP001056778">
    <property type="component" value="Chromosome 2"/>
</dbReference>
<evidence type="ECO:0000313" key="1">
    <source>
        <dbReference type="EMBL" id="KAI4468483.1"/>
    </source>
</evidence>
<accession>A0ACB9TNZ1</accession>
<reference evidence="1" key="1">
    <citation type="submission" date="2022-04" db="EMBL/GenBank/DDBJ databases">
        <title>Chromosome-scale genome assembly of Holotrichia oblita Faldermann.</title>
        <authorList>
            <person name="Rongchong L."/>
        </authorList>
    </citation>
    <scope>NUCLEOTIDE SEQUENCE</scope>
    <source>
        <strain evidence="1">81SQS9</strain>
    </source>
</reference>
<gene>
    <name evidence="1" type="ORF">MML48_2g00010977</name>
</gene>